<dbReference type="Pfam" id="PF08241">
    <property type="entry name" value="Methyltransf_11"/>
    <property type="match status" value="1"/>
</dbReference>
<protein>
    <submittedName>
        <fullName evidence="2">Class I SAM-dependent methyltransferase</fullName>
    </submittedName>
</protein>
<dbReference type="GO" id="GO:0008757">
    <property type="term" value="F:S-adenosylmethionine-dependent methyltransferase activity"/>
    <property type="evidence" value="ECO:0007669"/>
    <property type="project" value="InterPro"/>
</dbReference>
<comment type="caution">
    <text evidence="2">The sequence shown here is derived from an EMBL/GenBank/DDBJ whole genome shotgun (WGS) entry which is preliminary data.</text>
</comment>
<dbReference type="PANTHER" id="PTHR43591:SF24">
    <property type="entry name" value="2-METHOXY-6-POLYPRENYL-1,4-BENZOQUINOL METHYLASE, MITOCHONDRIAL"/>
    <property type="match status" value="1"/>
</dbReference>
<sequence length="270" mass="29387">MADPEALKRRQQQTWAAGDFSMIATQQLLVGELLCEAVDVHPGQRVLDVATGSGNTALAAARRGGQVTGIDFVPALLERGRERAAAERLTIEFQVGEAEALGFPDASFDVVLSTFGAMFAPDQERTAREMLRVCRPGGKIGLATWPPDSLIGEMFRTVARFVPPPAGARPPVLWGTEDRLRELFGGAAASLRAVRRPIVFRHRSVESWLEFNRRFFGPTIKAFETLDPAGQEALSRAMADLMRRGNRSGDATLVAPSEYLEVVAVRARGA</sequence>
<dbReference type="InterPro" id="IPR029063">
    <property type="entry name" value="SAM-dependent_MTases_sf"/>
</dbReference>
<dbReference type="PANTHER" id="PTHR43591">
    <property type="entry name" value="METHYLTRANSFERASE"/>
    <property type="match status" value="1"/>
</dbReference>
<accession>A0A537K2S7</accession>
<feature type="domain" description="Methyltransferase type 11" evidence="1">
    <location>
        <begin position="47"/>
        <end position="140"/>
    </location>
</feature>
<dbReference type="Proteomes" id="UP000318509">
    <property type="component" value="Unassembled WGS sequence"/>
</dbReference>
<dbReference type="GO" id="GO:0032259">
    <property type="term" value="P:methylation"/>
    <property type="evidence" value="ECO:0007669"/>
    <property type="project" value="UniProtKB-KW"/>
</dbReference>
<dbReference type="CDD" id="cd02440">
    <property type="entry name" value="AdoMet_MTases"/>
    <property type="match status" value="1"/>
</dbReference>
<evidence type="ECO:0000259" key="1">
    <source>
        <dbReference type="Pfam" id="PF08241"/>
    </source>
</evidence>
<dbReference type="EMBL" id="VBAK01000115">
    <property type="protein sequence ID" value="TMI90064.1"/>
    <property type="molecule type" value="Genomic_DNA"/>
</dbReference>
<keyword evidence="2" id="KW-0808">Transferase</keyword>
<name>A0A537K2S7_9BACT</name>
<dbReference type="AlphaFoldDB" id="A0A537K2S7"/>
<keyword evidence="2" id="KW-0489">Methyltransferase</keyword>
<reference evidence="2 3" key="1">
    <citation type="journal article" date="2019" name="Nat. Microbiol.">
        <title>Mediterranean grassland soil C-N compound turnover is dependent on rainfall and depth, and is mediated by genomically divergent microorganisms.</title>
        <authorList>
            <person name="Diamond S."/>
            <person name="Andeer P.F."/>
            <person name="Li Z."/>
            <person name="Crits-Christoph A."/>
            <person name="Burstein D."/>
            <person name="Anantharaman K."/>
            <person name="Lane K.R."/>
            <person name="Thomas B.C."/>
            <person name="Pan C."/>
            <person name="Northen T.R."/>
            <person name="Banfield J.F."/>
        </authorList>
    </citation>
    <scope>NUCLEOTIDE SEQUENCE [LARGE SCALE GENOMIC DNA]</scope>
    <source>
        <strain evidence="2">NP_3</strain>
    </source>
</reference>
<evidence type="ECO:0000313" key="3">
    <source>
        <dbReference type="Proteomes" id="UP000318509"/>
    </source>
</evidence>
<gene>
    <name evidence="2" type="ORF">E6H00_07670</name>
</gene>
<proteinExistence type="predicted"/>
<dbReference type="InterPro" id="IPR013216">
    <property type="entry name" value="Methyltransf_11"/>
</dbReference>
<organism evidence="2 3">
    <name type="scientific">Candidatus Segetimicrobium genomatis</name>
    <dbReference type="NCBI Taxonomy" id="2569760"/>
    <lineage>
        <taxon>Bacteria</taxon>
        <taxon>Bacillati</taxon>
        <taxon>Candidatus Sysuimicrobiota</taxon>
        <taxon>Candidatus Sysuimicrobiia</taxon>
        <taxon>Candidatus Sysuimicrobiales</taxon>
        <taxon>Candidatus Segetimicrobiaceae</taxon>
        <taxon>Candidatus Segetimicrobium</taxon>
    </lineage>
</organism>
<dbReference type="Gene3D" id="3.40.50.150">
    <property type="entry name" value="Vaccinia Virus protein VP39"/>
    <property type="match status" value="1"/>
</dbReference>
<evidence type="ECO:0000313" key="2">
    <source>
        <dbReference type="EMBL" id="TMI90064.1"/>
    </source>
</evidence>
<dbReference type="SUPFAM" id="SSF53335">
    <property type="entry name" value="S-adenosyl-L-methionine-dependent methyltransferases"/>
    <property type="match status" value="1"/>
</dbReference>